<dbReference type="Gene3D" id="2.130.10.10">
    <property type="entry name" value="YVTN repeat-like/Quinoprotein amine dehydrogenase"/>
    <property type="match status" value="1"/>
</dbReference>
<dbReference type="PANTHER" id="PTHR23193:SF46">
    <property type="entry name" value="NUCLEAR PORE COMPLEX PROTEIN NUP214"/>
    <property type="match status" value="1"/>
</dbReference>
<evidence type="ECO:0000313" key="6">
    <source>
        <dbReference type="EMBL" id="KAF7278073.1"/>
    </source>
</evidence>
<gene>
    <name evidence="6" type="ORF">GWI33_008840</name>
</gene>
<keyword evidence="2" id="KW-0813">Transport</keyword>
<evidence type="ECO:0000256" key="3">
    <source>
        <dbReference type="ARBA" id="ARBA00023242"/>
    </source>
</evidence>
<dbReference type="GO" id="GO:0008139">
    <property type="term" value="F:nuclear localization sequence binding"/>
    <property type="evidence" value="ECO:0007669"/>
    <property type="project" value="TreeGrafter"/>
</dbReference>
<dbReference type="SUPFAM" id="SSF117289">
    <property type="entry name" value="Nucleoporin domain"/>
    <property type="match status" value="1"/>
</dbReference>
<feature type="region of interest" description="Disordered" evidence="4">
    <location>
        <begin position="1679"/>
        <end position="1699"/>
    </location>
</feature>
<feature type="region of interest" description="Disordered" evidence="4">
    <location>
        <begin position="1384"/>
        <end position="1467"/>
    </location>
</feature>
<name>A0A834IG64_RHYFE</name>
<dbReference type="PANTHER" id="PTHR23193">
    <property type="entry name" value="NUCLEAR PORE COMPLEX PROTEIN NUP"/>
    <property type="match status" value="1"/>
</dbReference>
<feature type="compositionally biased region" description="Polar residues" evidence="4">
    <location>
        <begin position="1754"/>
        <end position="1770"/>
    </location>
</feature>
<dbReference type="OrthoDB" id="248320at2759"/>
<feature type="compositionally biased region" description="Low complexity" evidence="4">
    <location>
        <begin position="1771"/>
        <end position="1782"/>
    </location>
</feature>
<dbReference type="InterPro" id="IPR015943">
    <property type="entry name" value="WD40/YVTN_repeat-like_dom_sf"/>
</dbReference>
<dbReference type="GO" id="GO:0006405">
    <property type="term" value="P:RNA export from nucleus"/>
    <property type="evidence" value="ECO:0007669"/>
    <property type="project" value="TreeGrafter"/>
</dbReference>
<feature type="region of interest" description="Disordered" evidence="4">
    <location>
        <begin position="893"/>
        <end position="913"/>
    </location>
</feature>
<dbReference type="GO" id="GO:0017056">
    <property type="term" value="F:structural constituent of nuclear pore"/>
    <property type="evidence" value="ECO:0007669"/>
    <property type="project" value="TreeGrafter"/>
</dbReference>
<feature type="domain" description="Nucleoporin Nup159/Nup146 N-terminal" evidence="5">
    <location>
        <begin position="38"/>
        <end position="376"/>
    </location>
</feature>
<feature type="compositionally biased region" description="Low complexity" evidence="4">
    <location>
        <begin position="1741"/>
        <end position="1750"/>
    </location>
</feature>
<reference evidence="6" key="1">
    <citation type="submission" date="2020-08" db="EMBL/GenBank/DDBJ databases">
        <title>Genome sequencing and assembly of the red palm weevil Rhynchophorus ferrugineus.</title>
        <authorList>
            <person name="Dias G.B."/>
            <person name="Bergman C.M."/>
            <person name="Manee M."/>
        </authorList>
    </citation>
    <scope>NUCLEOTIDE SEQUENCE</scope>
    <source>
        <strain evidence="6">AA-2017</strain>
        <tissue evidence="6">Whole larva</tissue>
    </source>
</reference>
<dbReference type="EMBL" id="JAACXV010000408">
    <property type="protein sequence ID" value="KAF7278073.1"/>
    <property type="molecule type" value="Genomic_DNA"/>
</dbReference>
<sequence length="1897" mass="197596">MLKACPNSIDVIDLQFKLQCRLKIFNNIELSTFQNTPSLISCASRYGLLFVGTNEKYFQVIQTNNLHNYFSKDKEVSDYPRRNVNLPSLLKHICCNCDSTILAIVVEQDQCPLVIFYDILSFFTTNIKIIKEIRLSATPNVHVNEIGWNPSIPGIFTACKSDGTLGIYELKGDTVDINSLPTESGSTCFCWSPKGKQIAVGDRSGKITQYKPDLKAVRIIPAPTLKVPQALISLQWVSNYQFIGVYQELPEGSGNVIVIDAPKGAEISYTDYDDICYSGVTRPPQFYLIYQPNWNVIMVASANGSEVGVLSNSGDTWIQWIMPDSARAEIPLNVDYQETFPIGLTLDISSTTPLPWGEATIPPCPLLCILSHEGVLSCYNVVFLKEGIPSICTPPDAVPDQTGLSLFTTANPTSLSQSTPVKLTTTQTETNATKNLNAPVSKPFSFDAPIQSTPLVPNKILPNSAGPFGDQVQITPIKATSLFGGQTLVTPATKPSTDSVATVEKPATTTEKYASIFAALNTPSTAQPTPAASVKPILVTTKPEAKPVQDVTPQQSMKATTKSEIDLVTPELKAETAAILSQMIKDEWYILETELRFLLKQCQSVKISLGSDQEKIDMVDQIENLQSFLKEAVDISVGQSSEIHCLKQSVIQSWAWFEEAKSHYNVSKNVTVALLMRLQPLDSVADKKLKDIQQLIYYIESQLSQVNKALDEQWANFQNHTKNSYKVKLPTMEAIFQTMVRQSAILQRQTYVLKDISMRLRKKTSVSSSLLLSLEKSTDLVDDLKNLHLSTHDVLELQREKIKHYTNSLTMTKIRNLRNLLKNKPVTKVIAIKPQLSSWVMGQSSASKIRQSIASLGNYTPVSRASVARNLNFTQPDLSKDVLVTYSKEEKNTTDISTQPLTSSTSQISSSSGFISLSKTPSAIINTQSSAFAPTGSAPSTVITEPKGPRRSSSNFSSAPTSNAFNFGSENFSTISLIKPTISSLTPKSQAAVEKTPVETTSLGFSFSQKNTLTTAATIQSSIFSTTSSGAFSYTTPTSQVGKLSSPSIAAPVTPLNLVKPIQPPSTVASGTSLFGSQPSLFAAGNINKLSAISSTPSNGAISLFGNGQVTITKAVPSTSASNMTGSIFTTTVNTTNGSKNAESLPIFGTAAPKPPTTDVTKDSATIFSHSTSNVKPELTAQSSIFTSSTNISSLPTANVTIHPVSTVTAGSTSKPLFFGSPPTTSLTTLSFDGSTSTSASIFGGTKTTVPSTAFGTAPTASSTPFGSATASTGTLFGAAATTSSTLFGGTATGSLFGSPEAFSSLKLSTTSSAPPLFQKLPTTAASSSGATLFVNKAATVTVAPSTPSLFGNVQTSSTPATQSIFGNTQATSAATLFGKPATTAAASVPPSNVKSPTFSTVSETKTNTTITSTTTGTSSSLFGSNFSSVSSPSTSLWGKTDSTDLTTKTSVSPPSSSSIFGSSPSSASTTTASSSIFGQSVSSTFPTSTTAPVNIFTGAATNSIFGKASIAPTNIFGASTGNSTTTTASPTAAGIFGKSTTAVSTSTSSFGSPNSTTSFGVQNNSIFGGNKPSVFGQASFGNQTGFNTQQPQATTSSSVFGQAATFGSGSVFGQTTTTTSSVFGNVSAASSSFGFGSTSTSTAPSGSFGFGGLNVSDGSSGSGNGFGGTGNVFGAAPGANPFGKAEPKSTFGPGTTNMFSSPASTSSSAFGSSITSSSSVFGSNAPSAFGSSGGGFGGTSNTFSSSPFGQKPSFGQPTTFGSSSPFGNPQSQGSFSGGSSSTVAQTGFASPAAFQKPGGFGSAPVFGGAQANAFGAAPSFGGTPTFGSAPAFGTPEKVFGAAQPSAPFGAASTQQQNAGFGNIASQNTIGFGNLAQQANTPNSMSFSGGSSFSTWR</sequence>
<dbReference type="GO" id="GO:0006606">
    <property type="term" value="P:protein import into nucleus"/>
    <property type="evidence" value="ECO:0007669"/>
    <property type="project" value="TreeGrafter"/>
</dbReference>
<evidence type="ECO:0000256" key="1">
    <source>
        <dbReference type="ARBA" id="ARBA00004123"/>
    </source>
</evidence>
<feature type="compositionally biased region" description="Low complexity" evidence="4">
    <location>
        <begin position="896"/>
        <end position="913"/>
    </location>
</feature>
<proteinExistence type="predicted"/>
<dbReference type="Proteomes" id="UP000625711">
    <property type="component" value="Unassembled WGS sequence"/>
</dbReference>
<protein>
    <recommendedName>
        <fullName evidence="5">Nucleoporin Nup159/Nup146 N-terminal domain-containing protein</fullName>
    </recommendedName>
</protein>
<accession>A0A834IG64</accession>
<organism evidence="6 7">
    <name type="scientific">Rhynchophorus ferrugineus</name>
    <name type="common">Red palm weevil</name>
    <name type="synonym">Curculio ferrugineus</name>
    <dbReference type="NCBI Taxonomy" id="354439"/>
    <lineage>
        <taxon>Eukaryota</taxon>
        <taxon>Metazoa</taxon>
        <taxon>Ecdysozoa</taxon>
        <taxon>Arthropoda</taxon>
        <taxon>Hexapoda</taxon>
        <taxon>Insecta</taxon>
        <taxon>Pterygota</taxon>
        <taxon>Neoptera</taxon>
        <taxon>Endopterygota</taxon>
        <taxon>Coleoptera</taxon>
        <taxon>Polyphaga</taxon>
        <taxon>Cucujiformia</taxon>
        <taxon>Curculionidae</taxon>
        <taxon>Dryophthorinae</taxon>
        <taxon>Rhynchophorus</taxon>
    </lineage>
</organism>
<feature type="compositionally biased region" description="Low complexity" evidence="4">
    <location>
        <begin position="951"/>
        <end position="960"/>
    </location>
</feature>
<dbReference type="InterPro" id="IPR039462">
    <property type="entry name" value="Nup159/Nup146_N"/>
</dbReference>
<evidence type="ECO:0000256" key="4">
    <source>
        <dbReference type="SAM" id="MobiDB-lite"/>
    </source>
</evidence>
<comment type="subcellular location">
    <subcellularLocation>
        <location evidence="1">Nucleus</location>
    </subcellularLocation>
</comment>
<dbReference type="InterPro" id="IPR026054">
    <property type="entry name" value="Nucleoporin"/>
</dbReference>
<evidence type="ECO:0000313" key="7">
    <source>
        <dbReference type="Proteomes" id="UP000625711"/>
    </source>
</evidence>
<dbReference type="GO" id="GO:0005643">
    <property type="term" value="C:nuclear pore"/>
    <property type="evidence" value="ECO:0007669"/>
    <property type="project" value="TreeGrafter"/>
</dbReference>
<evidence type="ECO:0000259" key="5">
    <source>
        <dbReference type="Pfam" id="PF16755"/>
    </source>
</evidence>
<feature type="compositionally biased region" description="Low complexity" evidence="4">
    <location>
        <begin position="1398"/>
        <end position="1467"/>
    </location>
</feature>
<evidence type="ECO:0000256" key="2">
    <source>
        <dbReference type="ARBA" id="ARBA00022448"/>
    </source>
</evidence>
<comment type="caution">
    <text evidence="6">The sequence shown here is derived from an EMBL/GenBank/DDBJ whole genome shotgun (WGS) entry which is preliminary data.</text>
</comment>
<keyword evidence="7" id="KW-1185">Reference proteome</keyword>
<feature type="region of interest" description="Disordered" evidence="4">
    <location>
        <begin position="930"/>
        <end position="960"/>
    </location>
</feature>
<feature type="region of interest" description="Disordered" evidence="4">
    <location>
        <begin position="1741"/>
        <end position="1783"/>
    </location>
</feature>
<feature type="compositionally biased region" description="Polar residues" evidence="4">
    <location>
        <begin position="930"/>
        <end position="943"/>
    </location>
</feature>
<dbReference type="Pfam" id="PF16755">
    <property type="entry name" value="Beta-prop_NUP159_NUP214"/>
    <property type="match status" value="1"/>
</dbReference>
<keyword evidence="3" id="KW-0539">Nucleus</keyword>